<sequence length="408" mass="47522">MKTQVDFQPVLLGTDFNCYGMARSFYHEYGIKSIAFGVMHMAPTRYTKLVDVRVVEGFNSNPVFMETLTAFAKTMDPNKKYLLLSCGDGYTELISEHLTELKQWFVCPYVDNELFKRLGSKETFYAAAEEYGLPYPKTKLISREMVERGEKIELPFDFPVALKPSDSIAWLDVDFEGRKKAFILDSRQQFDELLPKIYQAGYTGKMICQDFIPGDDSNMRVVNAYVDSDHHVRMISLGHPLLEDPSPAAVGNYMVILPEKNDQIYQTIQKFLEEIEYVGFADFDLKYDRRDDTYKVFEINLRQGRSSFYCTLNGYNLAKYVVEDVIYHQPFTETEYADGDQLWLGVPKKIFYQYAKESEYKDRAVKLLKAGKYGTTAFDKDDTLKQRMLMHYAFYLMPGNYKKYFVQR</sequence>
<organism evidence="3 4">
    <name type="scientific">Limosilactobacillus gastricus DSM 16045</name>
    <dbReference type="NCBI Taxonomy" id="1423749"/>
    <lineage>
        <taxon>Bacteria</taxon>
        <taxon>Bacillati</taxon>
        <taxon>Bacillota</taxon>
        <taxon>Bacilli</taxon>
        <taxon>Lactobacillales</taxon>
        <taxon>Lactobacillaceae</taxon>
        <taxon>Limosilactobacillus</taxon>
    </lineage>
</organism>
<evidence type="ECO:0000313" key="3">
    <source>
        <dbReference type="EMBL" id="KRM02775.1"/>
    </source>
</evidence>
<reference evidence="3 4" key="1">
    <citation type="journal article" date="2015" name="Genome Announc.">
        <title>Expanding the biotechnology potential of lactobacilli through comparative genomics of 213 strains and associated genera.</title>
        <authorList>
            <person name="Sun Z."/>
            <person name="Harris H.M."/>
            <person name="McCann A."/>
            <person name="Guo C."/>
            <person name="Argimon S."/>
            <person name="Zhang W."/>
            <person name="Yang X."/>
            <person name="Jeffery I.B."/>
            <person name="Cooney J.C."/>
            <person name="Kagawa T.F."/>
            <person name="Liu W."/>
            <person name="Song Y."/>
            <person name="Salvetti E."/>
            <person name="Wrobel A."/>
            <person name="Rasinkangas P."/>
            <person name="Parkhill J."/>
            <person name="Rea M.C."/>
            <person name="O'Sullivan O."/>
            <person name="Ritari J."/>
            <person name="Douillard F.P."/>
            <person name="Paul Ross R."/>
            <person name="Yang R."/>
            <person name="Briner A.E."/>
            <person name="Felis G.E."/>
            <person name="de Vos W.M."/>
            <person name="Barrangou R."/>
            <person name="Klaenhammer T.R."/>
            <person name="Caufield P.W."/>
            <person name="Cui Y."/>
            <person name="Zhang H."/>
            <person name="O'Toole P.W."/>
        </authorList>
    </citation>
    <scope>NUCLEOTIDE SEQUENCE [LARGE SCALE GENOMIC DNA]</scope>
    <source>
        <strain evidence="3 4">DSM 16045</strain>
    </source>
</reference>
<dbReference type="EMBL" id="AZFN01000007">
    <property type="protein sequence ID" value="KRM02775.1"/>
    <property type="molecule type" value="Genomic_DNA"/>
</dbReference>
<keyword evidence="4" id="KW-1185">Reference proteome</keyword>
<dbReference type="Gene3D" id="3.30.470.20">
    <property type="entry name" value="ATP-grasp fold, B domain"/>
    <property type="match status" value="1"/>
</dbReference>
<dbReference type="InterPro" id="IPR011761">
    <property type="entry name" value="ATP-grasp"/>
</dbReference>
<accession>A0A0R1VB37</accession>
<protein>
    <submittedName>
        <fullName evidence="3">ATP-grasp protein</fullName>
    </submittedName>
</protein>
<dbReference type="Proteomes" id="UP000051739">
    <property type="component" value="Unassembled WGS sequence"/>
</dbReference>
<feature type="domain" description="ATP-grasp" evidence="2">
    <location>
        <begin position="125"/>
        <end position="326"/>
    </location>
</feature>
<dbReference type="AlphaFoldDB" id="A0A0R1VB37"/>
<dbReference type="PROSITE" id="PS50975">
    <property type="entry name" value="ATP_GRASP"/>
    <property type="match status" value="1"/>
</dbReference>
<dbReference type="SUPFAM" id="SSF56059">
    <property type="entry name" value="Glutathione synthetase ATP-binding domain-like"/>
    <property type="match status" value="1"/>
</dbReference>
<comment type="caution">
    <text evidence="3">The sequence shown here is derived from an EMBL/GenBank/DDBJ whole genome shotgun (WGS) entry which is preliminary data.</text>
</comment>
<keyword evidence="1" id="KW-0547">Nucleotide-binding</keyword>
<dbReference type="PATRIC" id="fig|1423749.3.peg.1697"/>
<evidence type="ECO:0000313" key="4">
    <source>
        <dbReference type="Proteomes" id="UP000051739"/>
    </source>
</evidence>
<gene>
    <name evidence="3" type="ORF">FC60_GL001638</name>
</gene>
<dbReference type="GO" id="GO:0005524">
    <property type="term" value="F:ATP binding"/>
    <property type="evidence" value="ECO:0007669"/>
    <property type="project" value="UniProtKB-UniRule"/>
</dbReference>
<keyword evidence="1" id="KW-0067">ATP-binding</keyword>
<evidence type="ECO:0000256" key="1">
    <source>
        <dbReference type="PROSITE-ProRule" id="PRU00409"/>
    </source>
</evidence>
<name>A0A0R1VB37_9LACO</name>
<evidence type="ECO:0000259" key="2">
    <source>
        <dbReference type="PROSITE" id="PS50975"/>
    </source>
</evidence>
<proteinExistence type="predicted"/>
<dbReference type="GO" id="GO:0046872">
    <property type="term" value="F:metal ion binding"/>
    <property type="evidence" value="ECO:0007669"/>
    <property type="project" value="InterPro"/>
</dbReference>